<dbReference type="PANTHER" id="PTHR24280">
    <property type="entry name" value="CYTOCHROME P450 20A1"/>
    <property type="match status" value="1"/>
</dbReference>
<keyword evidence="3" id="KW-1185">Reference proteome</keyword>
<dbReference type="PANTHER" id="PTHR24280:SF4">
    <property type="entry name" value="CYTOCHROME P450 20A1"/>
    <property type="match status" value="1"/>
</dbReference>
<sequence>MLDFAIFAVTLLVAILCAVFYLYPASRKSSGFPGLSPTDEKDGNLADIVAAGSLHAFLERLHRTHGPASSFWFGRRLVVSLASLPLLREHINPNCTCDPFEAMLKSLLGFEAKGTHVGDHFRRKLYEKAVNKALHASMEMLIELSHELQKQWQSLPIDEHIPLHQHMMGFALRAITCATLGQSFAGGSQLLALRRNHDALWSEIGKGFLDGSLERDLNRRKHFDNALQEMRVRVERAVVGTKCGVSEVSSPTAFLDILLQGSDSSEQVVEDAMTFCLAGCNMAANCKNLFHFFFLEIILQSG</sequence>
<evidence type="ECO:0000313" key="3">
    <source>
        <dbReference type="Proteomes" id="UP000694388"/>
    </source>
</evidence>
<dbReference type="Proteomes" id="UP000694388">
    <property type="component" value="Unplaced"/>
</dbReference>
<dbReference type="Gene3D" id="1.10.630.10">
    <property type="entry name" value="Cytochrome P450"/>
    <property type="match status" value="1"/>
</dbReference>
<keyword evidence="1" id="KW-1133">Transmembrane helix</keyword>
<dbReference type="AlphaFoldDB" id="A0A8C4QUL2"/>
<protein>
    <submittedName>
        <fullName evidence="2">Cytochrome P450, family 20, subfamily A, polypeptide 1</fullName>
    </submittedName>
</protein>
<dbReference type="GO" id="GO:0016705">
    <property type="term" value="F:oxidoreductase activity, acting on paired donors, with incorporation or reduction of molecular oxygen"/>
    <property type="evidence" value="ECO:0007669"/>
    <property type="project" value="InterPro"/>
</dbReference>
<proteinExistence type="predicted"/>
<dbReference type="OMA" id="WEEMEAC"/>
<dbReference type="GeneTree" id="ENSGT00500000044939"/>
<keyword evidence="1" id="KW-0812">Transmembrane</keyword>
<organism evidence="2 3">
    <name type="scientific">Eptatretus burgeri</name>
    <name type="common">Inshore hagfish</name>
    <dbReference type="NCBI Taxonomy" id="7764"/>
    <lineage>
        <taxon>Eukaryota</taxon>
        <taxon>Metazoa</taxon>
        <taxon>Chordata</taxon>
        <taxon>Craniata</taxon>
        <taxon>Vertebrata</taxon>
        <taxon>Cyclostomata</taxon>
        <taxon>Myxini</taxon>
        <taxon>Myxiniformes</taxon>
        <taxon>Myxinidae</taxon>
        <taxon>Eptatretinae</taxon>
        <taxon>Eptatretus</taxon>
    </lineage>
</organism>
<dbReference type="GO" id="GO:0020037">
    <property type="term" value="F:heme binding"/>
    <property type="evidence" value="ECO:0007669"/>
    <property type="project" value="InterPro"/>
</dbReference>
<evidence type="ECO:0000313" key="2">
    <source>
        <dbReference type="Ensembl" id="ENSEBUP00000019739.1"/>
    </source>
</evidence>
<reference evidence="2" key="1">
    <citation type="submission" date="2025-08" db="UniProtKB">
        <authorList>
            <consortium name="Ensembl"/>
        </authorList>
    </citation>
    <scope>IDENTIFICATION</scope>
</reference>
<dbReference type="InterPro" id="IPR052666">
    <property type="entry name" value="CYP450_20A1-like"/>
</dbReference>
<accession>A0A8C4QUL2</accession>
<dbReference type="Ensembl" id="ENSEBUT00000020315.1">
    <property type="protein sequence ID" value="ENSEBUP00000019739.1"/>
    <property type="gene ID" value="ENSEBUG00000012268.1"/>
</dbReference>
<dbReference type="GO" id="GO:0016020">
    <property type="term" value="C:membrane"/>
    <property type="evidence" value="ECO:0007669"/>
    <property type="project" value="TreeGrafter"/>
</dbReference>
<dbReference type="InterPro" id="IPR036396">
    <property type="entry name" value="Cyt_P450_sf"/>
</dbReference>
<dbReference type="SUPFAM" id="SSF48264">
    <property type="entry name" value="Cytochrome P450"/>
    <property type="match status" value="1"/>
</dbReference>
<name>A0A8C4QUL2_EPTBU</name>
<evidence type="ECO:0000256" key="1">
    <source>
        <dbReference type="SAM" id="Phobius"/>
    </source>
</evidence>
<dbReference type="GO" id="GO:0004497">
    <property type="term" value="F:monooxygenase activity"/>
    <property type="evidence" value="ECO:0007669"/>
    <property type="project" value="InterPro"/>
</dbReference>
<keyword evidence="1" id="KW-0472">Membrane</keyword>
<dbReference type="GO" id="GO:0005506">
    <property type="term" value="F:iron ion binding"/>
    <property type="evidence" value="ECO:0007669"/>
    <property type="project" value="InterPro"/>
</dbReference>
<reference evidence="2" key="2">
    <citation type="submission" date="2025-09" db="UniProtKB">
        <authorList>
            <consortium name="Ensembl"/>
        </authorList>
    </citation>
    <scope>IDENTIFICATION</scope>
</reference>
<feature type="transmembrane region" description="Helical" evidence="1">
    <location>
        <begin position="6"/>
        <end position="23"/>
    </location>
</feature>